<dbReference type="SMART" id="SM00421">
    <property type="entry name" value="HTH_LUXR"/>
    <property type="match status" value="1"/>
</dbReference>
<dbReference type="InterPro" id="IPR036388">
    <property type="entry name" value="WH-like_DNA-bd_sf"/>
</dbReference>
<dbReference type="InterPro" id="IPR016032">
    <property type="entry name" value="Sig_transdc_resp-reg_C-effctor"/>
</dbReference>
<dbReference type="PANTHER" id="PTHR44688:SF16">
    <property type="entry name" value="DNA-BINDING TRANSCRIPTIONAL ACTIVATOR DEVR_DOSR"/>
    <property type="match status" value="1"/>
</dbReference>
<evidence type="ECO:0000256" key="1">
    <source>
        <dbReference type="ARBA" id="ARBA00023015"/>
    </source>
</evidence>
<comment type="caution">
    <text evidence="5">The sequence shown here is derived from an EMBL/GenBank/DDBJ whole genome shotgun (WGS) entry which is preliminary data.</text>
</comment>
<keyword evidence="2" id="KW-0238">DNA-binding</keyword>
<dbReference type="Gene3D" id="1.10.10.10">
    <property type="entry name" value="Winged helix-like DNA-binding domain superfamily/Winged helix DNA-binding domain"/>
    <property type="match status" value="1"/>
</dbReference>
<evidence type="ECO:0000313" key="6">
    <source>
        <dbReference type="Proteomes" id="UP001155241"/>
    </source>
</evidence>
<keyword evidence="3" id="KW-0804">Transcription</keyword>
<proteinExistence type="predicted"/>
<dbReference type="CDD" id="cd06170">
    <property type="entry name" value="LuxR_C_like"/>
    <property type="match status" value="1"/>
</dbReference>
<dbReference type="Proteomes" id="UP001155241">
    <property type="component" value="Unassembled WGS sequence"/>
</dbReference>
<name>A0A9X2F6W4_9BACT</name>
<accession>A0A9X2F6W4</accession>
<evidence type="ECO:0000256" key="2">
    <source>
        <dbReference type="ARBA" id="ARBA00023125"/>
    </source>
</evidence>
<organism evidence="5 6">
    <name type="scientific">Aeoliella straminimaris</name>
    <dbReference type="NCBI Taxonomy" id="2954799"/>
    <lineage>
        <taxon>Bacteria</taxon>
        <taxon>Pseudomonadati</taxon>
        <taxon>Planctomycetota</taxon>
        <taxon>Planctomycetia</taxon>
        <taxon>Pirellulales</taxon>
        <taxon>Lacipirellulaceae</taxon>
        <taxon>Aeoliella</taxon>
    </lineage>
</organism>
<dbReference type="InterPro" id="IPR000792">
    <property type="entry name" value="Tscrpt_reg_LuxR_C"/>
</dbReference>
<dbReference type="EMBL" id="JAMXLR010000011">
    <property type="protein sequence ID" value="MCO6042783.1"/>
    <property type="molecule type" value="Genomic_DNA"/>
</dbReference>
<dbReference type="RefSeq" id="WP_252850883.1">
    <property type="nucleotide sequence ID" value="NZ_JAMXLR010000011.1"/>
</dbReference>
<reference evidence="5" key="1">
    <citation type="submission" date="2022-06" db="EMBL/GenBank/DDBJ databases">
        <title>Aeoliella straminimaris, a novel planctomycete from sediments.</title>
        <authorList>
            <person name="Vitorino I.R."/>
            <person name="Lage O.M."/>
        </authorList>
    </citation>
    <scope>NUCLEOTIDE SEQUENCE</scope>
    <source>
        <strain evidence="5">ICT_H6.2</strain>
    </source>
</reference>
<dbReference type="PANTHER" id="PTHR44688">
    <property type="entry name" value="DNA-BINDING TRANSCRIPTIONAL ACTIVATOR DEVR_DOSR"/>
    <property type="match status" value="1"/>
</dbReference>
<dbReference type="SUPFAM" id="SSF46894">
    <property type="entry name" value="C-terminal effector domain of the bipartite response regulators"/>
    <property type="match status" value="1"/>
</dbReference>
<keyword evidence="1" id="KW-0805">Transcription regulation</keyword>
<feature type="domain" description="HTH luxR-type" evidence="4">
    <location>
        <begin position="126"/>
        <end position="191"/>
    </location>
</feature>
<dbReference type="AlphaFoldDB" id="A0A9X2F6W4"/>
<evidence type="ECO:0000313" key="5">
    <source>
        <dbReference type="EMBL" id="MCO6042783.1"/>
    </source>
</evidence>
<evidence type="ECO:0000259" key="4">
    <source>
        <dbReference type="PROSITE" id="PS50043"/>
    </source>
</evidence>
<dbReference type="GO" id="GO:0003677">
    <property type="term" value="F:DNA binding"/>
    <property type="evidence" value="ECO:0007669"/>
    <property type="project" value="UniProtKB-KW"/>
</dbReference>
<dbReference type="Pfam" id="PF00196">
    <property type="entry name" value="GerE"/>
    <property type="match status" value="1"/>
</dbReference>
<keyword evidence="6" id="KW-1185">Reference proteome</keyword>
<dbReference type="GO" id="GO:0006355">
    <property type="term" value="P:regulation of DNA-templated transcription"/>
    <property type="evidence" value="ECO:0007669"/>
    <property type="project" value="InterPro"/>
</dbReference>
<evidence type="ECO:0000256" key="3">
    <source>
        <dbReference type="ARBA" id="ARBA00023163"/>
    </source>
</evidence>
<protein>
    <submittedName>
        <fullName evidence="5">LuxR C-terminal-related transcriptional regulator</fullName>
    </submittedName>
</protein>
<gene>
    <name evidence="5" type="ORF">NG895_02580</name>
</gene>
<dbReference type="PRINTS" id="PR00038">
    <property type="entry name" value="HTHLUXR"/>
</dbReference>
<sequence length="195" mass="20829">MRSKKLRVALCFKRPLDMEAYGLLVETVAHAKVVVRSTGDGPLAKQVAAAGVNLVLVETGLAQEIADSSLAEMLNSNGTPQVALVEDGQAAGDNLAHLPVVTQKHELVTLLGGEPPTAGGKHNDNLDIESLGITRREREVWQLIAQGLAVREAAETLGLAESTIDSHKSRLMRKLGIHKSLDLVRLAVRLGIVDL</sequence>
<dbReference type="PROSITE" id="PS50043">
    <property type="entry name" value="HTH_LUXR_2"/>
    <property type="match status" value="1"/>
</dbReference>